<feature type="transmembrane region" description="Helical" evidence="8">
    <location>
        <begin position="380"/>
        <end position="399"/>
    </location>
</feature>
<dbReference type="RefSeq" id="WP_130341933.1">
    <property type="nucleotide sequence ID" value="NZ_SGWQ01000001.1"/>
</dbReference>
<evidence type="ECO:0000256" key="8">
    <source>
        <dbReference type="SAM" id="Phobius"/>
    </source>
</evidence>
<evidence type="ECO:0000256" key="7">
    <source>
        <dbReference type="ARBA" id="ARBA00023136"/>
    </source>
</evidence>
<keyword evidence="3" id="KW-0328">Glycosyltransferase</keyword>
<keyword evidence="12" id="KW-1185">Reference proteome</keyword>
<feature type="transmembrane region" description="Helical" evidence="8">
    <location>
        <begin position="330"/>
        <end position="350"/>
    </location>
</feature>
<keyword evidence="6 8" id="KW-1133">Transmembrane helix</keyword>
<evidence type="ECO:0000256" key="1">
    <source>
        <dbReference type="ARBA" id="ARBA00004651"/>
    </source>
</evidence>
<feature type="domain" description="Putative mannosyltransferase YkcA/B-like C-terminal" evidence="10">
    <location>
        <begin position="488"/>
        <end position="573"/>
    </location>
</feature>
<dbReference type="Proteomes" id="UP000294257">
    <property type="component" value="Unassembled WGS sequence"/>
</dbReference>
<dbReference type="EMBL" id="SGWQ01000001">
    <property type="protein sequence ID" value="RZS44220.1"/>
    <property type="molecule type" value="Genomic_DNA"/>
</dbReference>
<evidence type="ECO:0000259" key="10">
    <source>
        <dbReference type="Pfam" id="PF24878"/>
    </source>
</evidence>
<reference evidence="11 12" key="1">
    <citation type="submission" date="2019-02" db="EMBL/GenBank/DDBJ databases">
        <title>Genomic Encyclopedia of Type Strains, Phase IV (KMG-IV): sequencing the most valuable type-strain genomes for metagenomic binning, comparative biology and taxonomic classification.</title>
        <authorList>
            <person name="Goeker M."/>
        </authorList>
    </citation>
    <scope>NUCLEOTIDE SEQUENCE [LARGE SCALE GENOMIC DNA]</scope>
    <source>
        <strain evidence="11 12">DSM 101727</strain>
    </source>
</reference>
<dbReference type="PANTHER" id="PTHR33908">
    <property type="entry name" value="MANNOSYLTRANSFERASE YKCB-RELATED"/>
    <property type="match status" value="1"/>
</dbReference>
<feature type="transmembrane region" description="Helical" evidence="8">
    <location>
        <begin position="305"/>
        <end position="324"/>
    </location>
</feature>
<feature type="transmembrane region" description="Helical" evidence="8">
    <location>
        <begin position="109"/>
        <end position="129"/>
    </location>
</feature>
<feature type="transmembrane region" description="Helical" evidence="8">
    <location>
        <begin position="406"/>
        <end position="426"/>
    </location>
</feature>
<evidence type="ECO:0000256" key="6">
    <source>
        <dbReference type="ARBA" id="ARBA00022989"/>
    </source>
</evidence>
<dbReference type="Pfam" id="PF24878">
    <property type="entry name" value="YkcB_C"/>
    <property type="match status" value="1"/>
</dbReference>
<dbReference type="InterPro" id="IPR038731">
    <property type="entry name" value="RgtA/B/C-like"/>
</dbReference>
<evidence type="ECO:0000256" key="4">
    <source>
        <dbReference type="ARBA" id="ARBA00022679"/>
    </source>
</evidence>
<evidence type="ECO:0000259" key="9">
    <source>
        <dbReference type="Pfam" id="PF13231"/>
    </source>
</evidence>
<feature type="transmembrane region" description="Helical" evidence="8">
    <location>
        <begin position="7"/>
        <end position="24"/>
    </location>
</feature>
<evidence type="ECO:0000256" key="3">
    <source>
        <dbReference type="ARBA" id="ARBA00022676"/>
    </source>
</evidence>
<accession>A0A4Q7L5W4</accession>
<dbReference type="GO" id="GO:0016763">
    <property type="term" value="F:pentosyltransferase activity"/>
    <property type="evidence" value="ECO:0007669"/>
    <property type="project" value="TreeGrafter"/>
</dbReference>
<dbReference type="GO" id="GO:0010041">
    <property type="term" value="P:response to iron(III) ion"/>
    <property type="evidence" value="ECO:0007669"/>
    <property type="project" value="TreeGrafter"/>
</dbReference>
<feature type="transmembrane region" description="Helical" evidence="8">
    <location>
        <begin position="357"/>
        <end position="374"/>
    </location>
</feature>
<feature type="transmembrane region" description="Helical" evidence="8">
    <location>
        <begin position="279"/>
        <end position="298"/>
    </location>
</feature>
<comment type="subcellular location">
    <subcellularLocation>
        <location evidence="1">Cell membrane</location>
        <topology evidence="1">Multi-pass membrane protein</topology>
    </subcellularLocation>
</comment>
<protein>
    <submittedName>
        <fullName evidence="11">4-amino-4-deoxy-L-arabinose transferase-like glycosyltransferase</fullName>
    </submittedName>
</protein>
<keyword evidence="7 8" id="KW-0472">Membrane</keyword>
<sequence length="598" mass="62619">MSYRTRAVPVGLGLVAVALCWWGLANGGTHYYYSAAVRSMSDDWFAFATGALDPGPFITVDKLPGAMWVQALSARLFGFSEPALLVPGLLAAAATVLLVFAAVRRASGLLAGAIAGVALAVTPVLFATARVNLPDIYLVCLLAAAAYTWQRALEDGRWRWPLAAGVTIGLAFQVKMLAAFVVVPAFLLAYAIGAPGSSRARLARLSGFLGTAVAVSLSWMATVSVFGTPGRPHVDGGDSVWDMVFGYNGLSRGLPGESARIELPYGGAPGLGRLLNDQLAGQIGWLLPLAALGLLVGWRDRGHRAAYCLWAGWFVSVAIALSAARGIHPYYAVLLAPAIAALAGLGVATAWRARDRWTLPAVIVMTGVLALFVLSRTPDVMPWLRIAVGIAAVIAIAAAIAGPRALAVLAAAGATTTLLAPVVWLLSTPDADGDLMATTNPVAGPPITEVRFGDRDPRDIVAMMFGMPPGSVRTMPDPLPSPVTEPTLLEYLTARRGGRTYLFAAGDASTAAPYLAAGHPVLPMGGFTARDPAPTISELADLVRDRTLRYVLHAPAAGGPSPYAARAAWLSTNCATVAPPDYVRGHRGMTLYDCDRRP</sequence>
<dbReference type="InterPro" id="IPR056785">
    <property type="entry name" value="YkcA/B-like_C"/>
</dbReference>
<dbReference type="Pfam" id="PF13231">
    <property type="entry name" value="PMT_2"/>
    <property type="match status" value="1"/>
</dbReference>
<keyword evidence="4 11" id="KW-0808">Transferase</keyword>
<evidence type="ECO:0000313" key="12">
    <source>
        <dbReference type="Proteomes" id="UP000294257"/>
    </source>
</evidence>
<evidence type="ECO:0000313" key="11">
    <source>
        <dbReference type="EMBL" id="RZS44220.1"/>
    </source>
</evidence>
<feature type="transmembrane region" description="Helical" evidence="8">
    <location>
        <begin position="84"/>
        <end position="103"/>
    </location>
</feature>
<feature type="transmembrane region" description="Helical" evidence="8">
    <location>
        <begin position="172"/>
        <end position="193"/>
    </location>
</feature>
<dbReference type="AlphaFoldDB" id="A0A4Q7L5W4"/>
<name>A0A4Q7L5W4_9PSEU</name>
<organism evidence="11 12">
    <name type="scientific">Herbihabitans rhizosphaerae</name>
    <dbReference type="NCBI Taxonomy" id="1872711"/>
    <lineage>
        <taxon>Bacteria</taxon>
        <taxon>Bacillati</taxon>
        <taxon>Actinomycetota</taxon>
        <taxon>Actinomycetes</taxon>
        <taxon>Pseudonocardiales</taxon>
        <taxon>Pseudonocardiaceae</taxon>
        <taxon>Herbihabitans</taxon>
    </lineage>
</organism>
<feature type="domain" description="Glycosyltransferase RgtA/B/C/D-like" evidence="9">
    <location>
        <begin position="63"/>
        <end position="217"/>
    </location>
</feature>
<gene>
    <name evidence="11" type="ORF">EV193_10195</name>
</gene>
<keyword evidence="2" id="KW-1003">Cell membrane</keyword>
<dbReference type="GO" id="GO:0005886">
    <property type="term" value="C:plasma membrane"/>
    <property type="evidence" value="ECO:0007669"/>
    <property type="project" value="UniProtKB-SubCell"/>
</dbReference>
<dbReference type="GO" id="GO:0009103">
    <property type="term" value="P:lipopolysaccharide biosynthetic process"/>
    <property type="evidence" value="ECO:0007669"/>
    <property type="project" value="UniProtKB-ARBA"/>
</dbReference>
<evidence type="ECO:0000256" key="2">
    <source>
        <dbReference type="ARBA" id="ARBA00022475"/>
    </source>
</evidence>
<dbReference type="InterPro" id="IPR050297">
    <property type="entry name" value="LipidA_mod_glycosyltrf_83"/>
</dbReference>
<evidence type="ECO:0000256" key="5">
    <source>
        <dbReference type="ARBA" id="ARBA00022692"/>
    </source>
</evidence>
<feature type="transmembrane region" description="Helical" evidence="8">
    <location>
        <begin position="205"/>
        <end position="226"/>
    </location>
</feature>
<comment type="caution">
    <text evidence="11">The sequence shown here is derived from an EMBL/GenBank/DDBJ whole genome shotgun (WGS) entry which is preliminary data.</text>
</comment>
<dbReference type="PANTHER" id="PTHR33908:SF3">
    <property type="entry name" value="UNDECAPRENYL PHOSPHATE-ALPHA-4-AMINO-4-DEOXY-L-ARABINOSE ARABINOSYL TRANSFERASE"/>
    <property type="match status" value="1"/>
</dbReference>
<proteinExistence type="predicted"/>
<keyword evidence="5 8" id="KW-0812">Transmembrane</keyword>
<dbReference type="OrthoDB" id="5241882at2"/>